<dbReference type="InterPro" id="IPR013221">
    <property type="entry name" value="Mur_ligase_cen"/>
</dbReference>
<dbReference type="Gene3D" id="3.40.1190.10">
    <property type="entry name" value="Mur-like, catalytic domain"/>
    <property type="match status" value="1"/>
</dbReference>
<dbReference type="GO" id="GO:0009252">
    <property type="term" value="P:peptidoglycan biosynthetic process"/>
    <property type="evidence" value="ECO:0007669"/>
    <property type="project" value="UniProtKB-UniPathway"/>
</dbReference>
<protein>
    <recommendedName>
        <fullName evidence="7">UDP-N-acetylmuramoylalanine--D-glutamate ligase</fullName>
        <ecNumber evidence="7">6.3.2.9</ecNumber>
    </recommendedName>
</protein>
<dbReference type="InterPro" id="IPR004101">
    <property type="entry name" value="Mur_ligase_C"/>
</dbReference>
<dbReference type="Gene3D" id="3.90.190.20">
    <property type="entry name" value="Mur ligase, C-terminal domain"/>
    <property type="match status" value="1"/>
</dbReference>
<feature type="domain" description="Mur ligase C-terminal" evidence="8">
    <location>
        <begin position="283"/>
        <end position="395"/>
    </location>
</feature>
<keyword evidence="4 10" id="KW-0436">Ligase</keyword>
<dbReference type="PANTHER" id="PTHR43692">
    <property type="entry name" value="UDP-N-ACETYLMURAMOYLALANINE--D-GLUTAMATE LIGASE"/>
    <property type="match status" value="1"/>
</dbReference>
<name>A0A7V8NQ20_9BACT</name>
<comment type="caution">
    <text evidence="10">The sequence shown here is derived from an EMBL/GenBank/DDBJ whole genome shotgun (WGS) entry which is preliminary data.</text>
</comment>
<dbReference type="GO" id="GO:0008764">
    <property type="term" value="F:UDP-N-acetylmuramoylalanine-D-glutamate ligase activity"/>
    <property type="evidence" value="ECO:0007669"/>
    <property type="project" value="UniProtKB-EC"/>
</dbReference>
<keyword evidence="3" id="KW-0963">Cytoplasm</keyword>
<accession>A0A7V8NQ20</accession>
<evidence type="ECO:0000256" key="1">
    <source>
        <dbReference type="ARBA" id="ARBA00004496"/>
    </source>
</evidence>
<keyword evidence="7" id="KW-0133">Cell shape</keyword>
<evidence type="ECO:0000313" key="10">
    <source>
        <dbReference type="EMBL" id="MBA0085281.1"/>
    </source>
</evidence>
<evidence type="ECO:0000256" key="5">
    <source>
        <dbReference type="ARBA" id="ARBA00022741"/>
    </source>
</evidence>
<evidence type="ECO:0000259" key="8">
    <source>
        <dbReference type="Pfam" id="PF02875"/>
    </source>
</evidence>
<comment type="subcellular location">
    <subcellularLocation>
        <location evidence="1 7">Cytoplasm</location>
    </subcellularLocation>
</comment>
<evidence type="ECO:0000313" key="11">
    <source>
        <dbReference type="Proteomes" id="UP000567293"/>
    </source>
</evidence>
<dbReference type="SUPFAM" id="SSF51984">
    <property type="entry name" value="MurCD N-terminal domain"/>
    <property type="match status" value="1"/>
</dbReference>
<keyword evidence="7" id="KW-0131">Cell cycle</keyword>
<evidence type="ECO:0000256" key="2">
    <source>
        <dbReference type="ARBA" id="ARBA00004752"/>
    </source>
</evidence>
<dbReference type="SUPFAM" id="SSF53623">
    <property type="entry name" value="MurD-like peptide ligases, catalytic domain"/>
    <property type="match status" value="1"/>
</dbReference>
<keyword evidence="5" id="KW-0547">Nucleotide-binding</keyword>
<comment type="function">
    <text evidence="7">Cell wall formation. Catalyzes the addition of glutamate to the nucleotide precursor UDP-N-acetylmuramoyl-L-alanine (UMA).</text>
</comment>
<keyword evidence="7" id="KW-0961">Cell wall biogenesis/degradation</keyword>
<gene>
    <name evidence="10" type="primary">murD</name>
    <name evidence="10" type="ORF">HRJ53_09810</name>
</gene>
<evidence type="ECO:0000256" key="3">
    <source>
        <dbReference type="ARBA" id="ARBA00022490"/>
    </source>
</evidence>
<keyword evidence="6" id="KW-0067">ATP-binding</keyword>
<keyword evidence="7" id="KW-0573">Peptidoglycan synthesis</keyword>
<sequence length="430" mass="45836">SQTATDTRTESELDAAVAELRKAGAGLELAGHRQELIQGADLIIPSPGVPADAPLLQSARSKGVTIWSEIELASRFLKGRLIGITGSNGKTTTTSLIEHILRKAGFATILAGNIGTPLISCVEKTSDKTITIAELSSFQLELVEKFRPNVSVFLNLTPDHLDRHHTLESYAAAKARIFENQTEADSAVLNADDPGTTPYAPAKPQLFWFSRKQRVAQGAFVRGNDILFRCEGTEEKVLKLADIPLAGSHNVENVLAAVAATRLAGAPPAAVAKGVRSFAGVEHRLEFVAEIGGVRFYNDSKATNVDATLKALDAFPGRILIILGGKDKGSDYTLLQPRLRAKAILALLIGAAASKIEKQIAGSVAIEQAGTIERAVETAANAARPGDVVLLAPACASFDQFQNYEHRGRVFKELVHQLERQAASTALGGR</sequence>
<feature type="domain" description="Mur ligase central" evidence="9">
    <location>
        <begin position="84"/>
        <end position="260"/>
    </location>
</feature>
<dbReference type="GO" id="GO:0008360">
    <property type="term" value="P:regulation of cell shape"/>
    <property type="evidence" value="ECO:0007669"/>
    <property type="project" value="UniProtKB-KW"/>
</dbReference>
<proteinExistence type="inferred from homology"/>
<keyword evidence="11" id="KW-1185">Reference proteome</keyword>
<comment type="pathway">
    <text evidence="2 7">Cell wall biogenesis; peptidoglycan biosynthesis.</text>
</comment>
<dbReference type="GO" id="GO:0071555">
    <property type="term" value="P:cell wall organization"/>
    <property type="evidence" value="ECO:0007669"/>
    <property type="project" value="UniProtKB-KW"/>
</dbReference>
<keyword evidence="7" id="KW-0132">Cell division</keyword>
<dbReference type="GO" id="GO:0005524">
    <property type="term" value="F:ATP binding"/>
    <property type="evidence" value="ECO:0007669"/>
    <property type="project" value="UniProtKB-KW"/>
</dbReference>
<dbReference type="UniPathway" id="UPA00219"/>
<organism evidence="10 11">
    <name type="scientific">Candidatus Acidiferrum panamense</name>
    <dbReference type="NCBI Taxonomy" id="2741543"/>
    <lineage>
        <taxon>Bacteria</taxon>
        <taxon>Pseudomonadati</taxon>
        <taxon>Acidobacteriota</taxon>
        <taxon>Terriglobia</taxon>
        <taxon>Candidatus Acidiferrales</taxon>
        <taxon>Candidatus Acidiferrum</taxon>
    </lineage>
</organism>
<dbReference type="EC" id="6.3.2.9" evidence="7"/>
<evidence type="ECO:0000259" key="9">
    <source>
        <dbReference type="Pfam" id="PF08245"/>
    </source>
</evidence>
<dbReference type="HAMAP" id="MF_00639">
    <property type="entry name" value="MurD"/>
    <property type="match status" value="1"/>
</dbReference>
<dbReference type="InterPro" id="IPR005762">
    <property type="entry name" value="MurD"/>
</dbReference>
<dbReference type="NCBIfam" id="TIGR01087">
    <property type="entry name" value="murD"/>
    <property type="match status" value="1"/>
</dbReference>
<evidence type="ECO:0000256" key="7">
    <source>
        <dbReference type="RuleBase" id="RU003664"/>
    </source>
</evidence>
<dbReference type="GO" id="GO:0051301">
    <property type="term" value="P:cell division"/>
    <property type="evidence" value="ECO:0007669"/>
    <property type="project" value="UniProtKB-KW"/>
</dbReference>
<comment type="catalytic activity">
    <reaction evidence="7">
        <text>UDP-N-acetyl-alpha-D-muramoyl-L-alanine + D-glutamate + ATP = UDP-N-acetyl-alpha-D-muramoyl-L-alanyl-D-glutamate + ADP + phosphate + H(+)</text>
        <dbReference type="Rhea" id="RHEA:16429"/>
        <dbReference type="ChEBI" id="CHEBI:15378"/>
        <dbReference type="ChEBI" id="CHEBI:29986"/>
        <dbReference type="ChEBI" id="CHEBI:30616"/>
        <dbReference type="ChEBI" id="CHEBI:43474"/>
        <dbReference type="ChEBI" id="CHEBI:83898"/>
        <dbReference type="ChEBI" id="CHEBI:83900"/>
        <dbReference type="ChEBI" id="CHEBI:456216"/>
        <dbReference type="EC" id="6.3.2.9"/>
    </reaction>
</comment>
<dbReference type="Pfam" id="PF02875">
    <property type="entry name" value="Mur_ligase_C"/>
    <property type="match status" value="1"/>
</dbReference>
<dbReference type="AlphaFoldDB" id="A0A7V8NQ20"/>
<dbReference type="SUPFAM" id="SSF53244">
    <property type="entry name" value="MurD-like peptide ligases, peptide-binding domain"/>
    <property type="match status" value="1"/>
</dbReference>
<dbReference type="Gene3D" id="3.40.50.720">
    <property type="entry name" value="NAD(P)-binding Rossmann-like Domain"/>
    <property type="match status" value="1"/>
</dbReference>
<dbReference type="GO" id="GO:0005737">
    <property type="term" value="C:cytoplasm"/>
    <property type="evidence" value="ECO:0007669"/>
    <property type="project" value="UniProtKB-SubCell"/>
</dbReference>
<dbReference type="InterPro" id="IPR036615">
    <property type="entry name" value="Mur_ligase_C_dom_sf"/>
</dbReference>
<dbReference type="EMBL" id="JACDQQ010000943">
    <property type="protein sequence ID" value="MBA0085281.1"/>
    <property type="molecule type" value="Genomic_DNA"/>
</dbReference>
<reference evidence="10" key="1">
    <citation type="submission" date="2020-06" db="EMBL/GenBank/DDBJ databases">
        <title>Legume-microbial interactions unlock mineral nutrients during tropical forest succession.</title>
        <authorList>
            <person name="Epihov D.Z."/>
        </authorList>
    </citation>
    <scope>NUCLEOTIDE SEQUENCE [LARGE SCALE GENOMIC DNA]</scope>
    <source>
        <strain evidence="10">Pan2503</strain>
    </source>
</reference>
<dbReference type="Proteomes" id="UP000567293">
    <property type="component" value="Unassembled WGS sequence"/>
</dbReference>
<dbReference type="InterPro" id="IPR036565">
    <property type="entry name" value="Mur-like_cat_sf"/>
</dbReference>
<feature type="non-terminal residue" evidence="10">
    <location>
        <position position="1"/>
    </location>
</feature>
<dbReference type="PANTHER" id="PTHR43692:SF1">
    <property type="entry name" value="UDP-N-ACETYLMURAMOYLALANINE--D-GLUTAMATE LIGASE"/>
    <property type="match status" value="1"/>
</dbReference>
<dbReference type="Pfam" id="PF08245">
    <property type="entry name" value="Mur_ligase_M"/>
    <property type="match status" value="1"/>
</dbReference>
<evidence type="ECO:0000256" key="4">
    <source>
        <dbReference type="ARBA" id="ARBA00022598"/>
    </source>
</evidence>
<evidence type="ECO:0000256" key="6">
    <source>
        <dbReference type="ARBA" id="ARBA00022840"/>
    </source>
</evidence>